<keyword evidence="6 13" id="KW-1133">Transmembrane helix</keyword>
<dbReference type="OrthoDB" id="7391503at2"/>
<organism evidence="16 17">
    <name type="scientific">Croceibacterium mercuriale</name>
    <dbReference type="NCBI Taxonomy" id="1572751"/>
    <lineage>
        <taxon>Bacteria</taxon>
        <taxon>Pseudomonadati</taxon>
        <taxon>Pseudomonadota</taxon>
        <taxon>Alphaproteobacteria</taxon>
        <taxon>Sphingomonadales</taxon>
        <taxon>Erythrobacteraceae</taxon>
        <taxon>Croceibacterium</taxon>
    </lineage>
</organism>
<evidence type="ECO:0000313" key="17">
    <source>
        <dbReference type="Proteomes" id="UP000030988"/>
    </source>
</evidence>
<keyword evidence="9 13" id="KW-0066">ATP synthesis</keyword>
<keyword evidence="8 13" id="KW-0472">Membrane</keyword>
<keyword evidence="4 13" id="KW-0812">Transmembrane</keyword>
<dbReference type="EMBL" id="JTDN01000001">
    <property type="protein sequence ID" value="KHL25740.1"/>
    <property type="molecule type" value="Genomic_DNA"/>
</dbReference>
<dbReference type="RefSeq" id="WP_039094375.1">
    <property type="nucleotide sequence ID" value="NZ_JTDN01000001.1"/>
</dbReference>
<dbReference type="STRING" id="1572751.PK98_03700"/>
<evidence type="ECO:0000256" key="14">
    <source>
        <dbReference type="RuleBase" id="RU003848"/>
    </source>
</evidence>
<feature type="transmembrane region" description="Helical" evidence="13">
    <location>
        <begin position="39"/>
        <end position="57"/>
    </location>
</feature>
<sequence length="190" mass="20414">MANAPHVFATSEADPALHATAADGHTVHVEPSLLGLAPFQWVSIAMLILLLVAFFGAKVHRKVAGGLDSRIAAIRTQLDEAKKLRAEAEALRDEYARRIAGAEQDAANMLANARREADAVLVQAESDTTDLIARRERMAQDRIAAAERAAVDELRARAALAATRASRDLIAQRHDAGADRRLVDEAIAAL</sequence>
<dbReference type="CDD" id="cd06503">
    <property type="entry name" value="ATP-synt_Fo_b"/>
    <property type="match status" value="1"/>
</dbReference>
<evidence type="ECO:0000256" key="2">
    <source>
        <dbReference type="ARBA" id="ARBA00022448"/>
    </source>
</evidence>
<evidence type="ECO:0000256" key="7">
    <source>
        <dbReference type="ARBA" id="ARBA00023065"/>
    </source>
</evidence>
<comment type="similarity">
    <text evidence="1 13 14">Belongs to the ATPase B chain family.</text>
</comment>
<keyword evidence="17" id="KW-1185">Reference proteome</keyword>
<evidence type="ECO:0000256" key="15">
    <source>
        <dbReference type="SAM" id="Coils"/>
    </source>
</evidence>
<accession>A0A0B2C0S5</accession>
<dbReference type="Proteomes" id="UP000030988">
    <property type="component" value="Unassembled WGS sequence"/>
</dbReference>
<dbReference type="GO" id="GO:0005886">
    <property type="term" value="C:plasma membrane"/>
    <property type="evidence" value="ECO:0007669"/>
    <property type="project" value="UniProtKB-SubCell"/>
</dbReference>
<keyword evidence="7 13" id="KW-0406">Ion transport</keyword>
<dbReference type="GO" id="GO:0045259">
    <property type="term" value="C:proton-transporting ATP synthase complex"/>
    <property type="evidence" value="ECO:0007669"/>
    <property type="project" value="UniProtKB-KW"/>
</dbReference>
<evidence type="ECO:0000313" key="16">
    <source>
        <dbReference type="EMBL" id="KHL25740.1"/>
    </source>
</evidence>
<evidence type="ECO:0000256" key="12">
    <source>
        <dbReference type="ARBA" id="ARBA00037847"/>
    </source>
</evidence>
<feature type="coiled-coil region" evidence="15">
    <location>
        <begin position="71"/>
        <end position="112"/>
    </location>
</feature>
<dbReference type="GO" id="GO:0046933">
    <property type="term" value="F:proton-transporting ATP synthase activity, rotational mechanism"/>
    <property type="evidence" value="ECO:0007669"/>
    <property type="project" value="UniProtKB-UniRule"/>
</dbReference>
<evidence type="ECO:0000256" key="3">
    <source>
        <dbReference type="ARBA" id="ARBA00022547"/>
    </source>
</evidence>
<dbReference type="AlphaFoldDB" id="A0A0B2C0S5"/>
<keyword evidence="5 13" id="KW-0375">Hydrogen ion transport</keyword>
<evidence type="ECO:0000256" key="9">
    <source>
        <dbReference type="ARBA" id="ARBA00023310"/>
    </source>
</evidence>
<evidence type="ECO:0000256" key="10">
    <source>
        <dbReference type="ARBA" id="ARBA00025198"/>
    </source>
</evidence>
<evidence type="ECO:0000256" key="13">
    <source>
        <dbReference type="HAMAP-Rule" id="MF_01398"/>
    </source>
</evidence>
<dbReference type="Pfam" id="PF00430">
    <property type="entry name" value="ATP-synt_B"/>
    <property type="match status" value="1"/>
</dbReference>
<keyword evidence="15" id="KW-0175">Coiled coil</keyword>
<evidence type="ECO:0000256" key="5">
    <source>
        <dbReference type="ARBA" id="ARBA00022781"/>
    </source>
</evidence>
<comment type="function">
    <text evidence="10 13">F(1)F(0) ATP synthase produces ATP from ADP in the presence of a proton or sodium gradient. F-type ATPases consist of two structural domains, F(1) containing the extramembraneous catalytic core and F(0) containing the membrane proton channel, linked together by a central stalk and a peripheral stalk. During catalysis, ATP synthesis in the catalytic domain of F(1) is coupled via a rotary mechanism of the central stalk subunits to proton translocation.</text>
</comment>
<keyword evidence="3 13" id="KW-0138">CF(0)</keyword>
<proteinExistence type="inferred from homology"/>
<dbReference type="InterPro" id="IPR050059">
    <property type="entry name" value="ATP_synthase_B_chain"/>
</dbReference>
<evidence type="ECO:0000256" key="11">
    <source>
        <dbReference type="ARBA" id="ARBA00025614"/>
    </source>
</evidence>
<comment type="subcellular location">
    <subcellularLocation>
        <location evidence="13">Cell membrane</location>
        <topology evidence="13">Single-pass membrane protein</topology>
    </subcellularLocation>
    <subcellularLocation>
        <location evidence="12">Endomembrane system</location>
        <topology evidence="12">Single-pass membrane protein</topology>
    </subcellularLocation>
</comment>
<dbReference type="GO" id="GO:0046961">
    <property type="term" value="F:proton-transporting ATPase activity, rotational mechanism"/>
    <property type="evidence" value="ECO:0007669"/>
    <property type="project" value="TreeGrafter"/>
</dbReference>
<evidence type="ECO:0000256" key="4">
    <source>
        <dbReference type="ARBA" id="ARBA00022692"/>
    </source>
</evidence>
<protein>
    <recommendedName>
        <fullName evidence="13">ATP synthase subunit b</fullName>
    </recommendedName>
    <alternativeName>
        <fullName evidence="13">ATP synthase F(0) sector subunit b</fullName>
    </alternativeName>
    <alternativeName>
        <fullName evidence="13">ATPase subunit I</fullName>
    </alternativeName>
    <alternativeName>
        <fullName evidence="13">F-type ATPase subunit b</fullName>
        <shortName evidence="13">F-ATPase subunit b</shortName>
    </alternativeName>
</protein>
<name>A0A0B2C0S5_9SPHN</name>
<comment type="caution">
    <text evidence="16">The sequence shown here is derived from an EMBL/GenBank/DDBJ whole genome shotgun (WGS) entry which is preliminary data.</text>
</comment>
<dbReference type="PANTHER" id="PTHR33445:SF1">
    <property type="entry name" value="ATP SYNTHASE SUBUNIT B"/>
    <property type="match status" value="1"/>
</dbReference>
<comment type="subunit">
    <text evidence="13">F-type ATPases have 2 components, F(1) - the catalytic core - and F(0) - the membrane proton channel. F(1) has five subunits: alpha(3), beta(3), gamma(1), delta(1), epsilon(1). F(0) has three main subunits: a(1), b(2) and c(10-14). The alpha and beta chains form an alternating ring which encloses part of the gamma chain. F(1) is attached to F(0) by a central stalk formed by the gamma and epsilon chains, while a peripheral stalk is formed by the delta and b chains.</text>
</comment>
<keyword evidence="13" id="KW-1003">Cell membrane</keyword>
<comment type="function">
    <text evidence="11">Component of the F(0) channel, it forms part of the peripheral stalk, linking F(1) to F(0). The b'-subunit is a diverged and duplicated form of b found in plants and photosynthetic bacteria.</text>
</comment>
<gene>
    <name evidence="13" type="primary">atpF</name>
    <name evidence="16" type="ORF">PK98_03700</name>
</gene>
<evidence type="ECO:0000256" key="1">
    <source>
        <dbReference type="ARBA" id="ARBA00005513"/>
    </source>
</evidence>
<dbReference type="GO" id="GO:0012505">
    <property type="term" value="C:endomembrane system"/>
    <property type="evidence" value="ECO:0007669"/>
    <property type="project" value="UniProtKB-SubCell"/>
</dbReference>
<evidence type="ECO:0000256" key="6">
    <source>
        <dbReference type="ARBA" id="ARBA00022989"/>
    </source>
</evidence>
<reference evidence="16 17" key="1">
    <citation type="submission" date="2014-11" db="EMBL/GenBank/DDBJ databases">
        <title>Draft genome sequence of Kirrobacter mercurialis.</title>
        <authorList>
            <person name="Coil D.A."/>
            <person name="Eisen J.A."/>
        </authorList>
    </citation>
    <scope>NUCLEOTIDE SEQUENCE [LARGE SCALE GENOMIC DNA]</scope>
    <source>
        <strain evidence="16 17">Coronado</strain>
    </source>
</reference>
<dbReference type="InterPro" id="IPR002146">
    <property type="entry name" value="ATP_synth_b/b'su_bac/chlpt"/>
</dbReference>
<evidence type="ECO:0000256" key="8">
    <source>
        <dbReference type="ARBA" id="ARBA00023136"/>
    </source>
</evidence>
<dbReference type="HAMAP" id="MF_01398">
    <property type="entry name" value="ATP_synth_b_bprime"/>
    <property type="match status" value="1"/>
</dbReference>
<keyword evidence="2 13" id="KW-0813">Transport</keyword>
<dbReference type="PANTHER" id="PTHR33445">
    <property type="entry name" value="ATP SYNTHASE SUBUNIT B', CHLOROPLASTIC"/>
    <property type="match status" value="1"/>
</dbReference>